<dbReference type="Proteomes" id="UP001499841">
    <property type="component" value="Unassembled WGS sequence"/>
</dbReference>
<evidence type="ECO:0000313" key="8">
    <source>
        <dbReference type="EMBL" id="GAA4288311.1"/>
    </source>
</evidence>
<keyword evidence="2 5" id="KW-0808">Transferase</keyword>
<accession>A0ABP8EWF1</accession>
<dbReference type="RefSeq" id="WP_345042071.1">
    <property type="nucleotide sequence ID" value="NZ_BAABBA010000013.1"/>
</dbReference>
<dbReference type="Pfam" id="PF00696">
    <property type="entry name" value="AA_kinase"/>
    <property type="match status" value="1"/>
</dbReference>
<gene>
    <name evidence="8" type="ORF">GCM10022262_26710</name>
</gene>
<feature type="domain" description="Aspartate/glutamate/uridylate kinase" evidence="7">
    <location>
        <begin position="1"/>
        <end position="273"/>
    </location>
</feature>
<feature type="region of interest" description="Disordered" evidence="6">
    <location>
        <begin position="302"/>
        <end position="326"/>
    </location>
</feature>
<dbReference type="InterPro" id="IPR036393">
    <property type="entry name" value="AceGlu_kinase-like_sf"/>
</dbReference>
<dbReference type="Gene3D" id="3.40.1160.10">
    <property type="entry name" value="Acetylglutamate kinase-like"/>
    <property type="match status" value="1"/>
</dbReference>
<evidence type="ECO:0000256" key="2">
    <source>
        <dbReference type="ARBA" id="ARBA00022679"/>
    </source>
</evidence>
<dbReference type="PANTHER" id="PTHR30409:SF1">
    <property type="entry name" value="CARBAMATE KINASE-RELATED"/>
    <property type="match status" value="1"/>
</dbReference>
<organism evidence="8 9">
    <name type="scientific">Georgenia daeguensis</name>
    <dbReference type="NCBI Taxonomy" id="908355"/>
    <lineage>
        <taxon>Bacteria</taxon>
        <taxon>Bacillati</taxon>
        <taxon>Actinomycetota</taxon>
        <taxon>Actinomycetes</taxon>
        <taxon>Micrococcales</taxon>
        <taxon>Bogoriellaceae</taxon>
        <taxon>Georgenia</taxon>
    </lineage>
</organism>
<comment type="caution">
    <text evidence="8">The sequence shown here is derived from an EMBL/GenBank/DDBJ whole genome shotgun (WGS) entry which is preliminary data.</text>
</comment>
<evidence type="ECO:0000256" key="3">
    <source>
        <dbReference type="ARBA" id="ARBA00022777"/>
    </source>
</evidence>
<dbReference type="NCBIfam" id="NF009008">
    <property type="entry name" value="PRK12354.1"/>
    <property type="match status" value="1"/>
</dbReference>
<evidence type="ECO:0000256" key="1">
    <source>
        <dbReference type="ARBA" id="ARBA00011066"/>
    </source>
</evidence>
<evidence type="ECO:0000256" key="5">
    <source>
        <dbReference type="PIRNR" id="PIRNR000723"/>
    </source>
</evidence>
<keyword evidence="3 5" id="KW-0418">Kinase</keyword>
<evidence type="ECO:0000313" key="9">
    <source>
        <dbReference type="Proteomes" id="UP001499841"/>
    </source>
</evidence>
<comment type="similarity">
    <text evidence="1 5">Belongs to the carbamate kinase family.</text>
</comment>
<dbReference type="PIRSF" id="PIRSF000723">
    <property type="entry name" value="Carbamate_kin"/>
    <property type="match status" value="1"/>
</dbReference>
<dbReference type="InterPro" id="IPR001048">
    <property type="entry name" value="Asp/Glu/Uridylate_kinase"/>
</dbReference>
<dbReference type="SUPFAM" id="SSF53633">
    <property type="entry name" value="Carbamate kinase-like"/>
    <property type="match status" value="1"/>
</dbReference>
<evidence type="ECO:0000256" key="6">
    <source>
        <dbReference type="SAM" id="MobiDB-lite"/>
    </source>
</evidence>
<dbReference type="EMBL" id="BAABBA010000013">
    <property type="protein sequence ID" value="GAA4288311.1"/>
    <property type="molecule type" value="Genomic_DNA"/>
</dbReference>
<dbReference type="PANTHER" id="PTHR30409">
    <property type="entry name" value="CARBAMATE KINASE"/>
    <property type="match status" value="1"/>
</dbReference>
<dbReference type="NCBIfam" id="TIGR00746">
    <property type="entry name" value="arcC"/>
    <property type="match status" value="1"/>
</dbReference>
<evidence type="ECO:0000256" key="4">
    <source>
        <dbReference type="NCBIfam" id="TIGR00746"/>
    </source>
</evidence>
<protein>
    <recommendedName>
        <fullName evidence="4 5">Carbamate kinase</fullName>
    </recommendedName>
</protein>
<dbReference type="InterPro" id="IPR003964">
    <property type="entry name" value="Carb_kinase"/>
</dbReference>
<dbReference type="GO" id="GO:0016301">
    <property type="term" value="F:kinase activity"/>
    <property type="evidence" value="ECO:0007669"/>
    <property type="project" value="UniProtKB-KW"/>
</dbReference>
<name>A0ABP8EWF1_9MICO</name>
<dbReference type="PRINTS" id="PR01469">
    <property type="entry name" value="CARBMTKINASE"/>
</dbReference>
<reference evidence="9" key="1">
    <citation type="journal article" date="2019" name="Int. J. Syst. Evol. Microbiol.">
        <title>The Global Catalogue of Microorganisms (GCM) 10K type strain sequencing project: providing services to taxonomists for standard genome sequencing and annotation.</title>
        <authorList>
            <consortium name="The Broad Institute Genomics Platform"/>
            <consortium name="The Broad Institute Genome Sequencing Center for Infectious Disease"/>
            <person name="Wu L."/>
            <person name="Ma J."/>
        </authorList>
    </citation>
    <scope>NUCLEOTIDE SEQUENCE [LARGE SCALE GENOMIC DNA]</scope>
    <source>
        <strain evidence="9">JCM 17459</strain>
    </source>
</reference>
<dbReference type="CDD" id="cd04235">
    <property type="entry name" value="AAK_CK"/>
    <property type="match status" value="1"/>
</dbReference>
<keyword evidence="9" id="KW-1185">Reference proteome</keyword>
<sequence>MRIVVALGGNALLKRGERPDAAVQIHNVETAVRALASLAEEHELVITHGNGPQVGVLALESANDTNLSEPYPFDTLGAQTQGMIGYWLLQALQNNLPGRHVASIVNQTLVLAGDPAFKNPTKFVGQVYSKEEADAFAAERGWVMKADGGYYRRVVGSPRPQRVIETRLIRTMLSAGAVVVCAGGGGVPVIRNEFGKLQGVEAVVDKDLTAAVLAEALEADALMILTDVPAVMADYGTPSQREIHRSTPGAMRDMGFAAGSMGPKVDAACRFVELTGDMAAIGRLEDAMAIIAGTAGTVITPGGNYGGPDDIRPPVPQPPETRVRRA</sequence>
<proteinExistence type="inferred from homology"/>
<evidence type="ECO:0000259" key="7">
    <source>
        <dbReference type="Pfam" id="PF00696"/>
    </source>
</evidence>